<accession>A0ABR6EM12</accession>
<dbReference type="EMBL" id="WMLF01000380">
    <property type="protein sequence ID" value="MBB1245970.1"/>
    <property type="molecule type" value="Genomic_DNA"/>
</dbReference>
<comment type="caution">
    <text evidence="1">The sequence shown here is derived from an EMBL/GenBank/DDBJ whole genome shotgun (WGS) entry which is preliminary data.</text>
</comment>
<keyword evidence="2" id="KW-1185">Reference proteome</keyword>
<organism evidence="1 2">
    <name type="scientific">Streptomyces durbertensis</name>
    <dbReference type="NCBI Taxonomy" id="2448886"/>
    <lineage>
        <taxon>Bacteria</taxon>
        <taxon>Bacillati</taxon>
        <taxon>Actinomycetota</taxon>
        <taxon>Actinomycetes</taxon>
        <taxon>Kitasatosporales</taxon>
        <taxon>Streptomycetaceae</taxon>
        <taxon>Streptomyces</taxon>
    </lineage>
</organism>
<evidence type="ECO:0008006" key="3">
    <source>
        <dbReference type="Google" id="ProtNLM"/>
    </source>
</evidence>
<dbReference type="Proteomes" id="UP000766698">
    <property type="component" value="Unassembled WGS sequence"/>
</dbReference>
<evidence type="ECO:0000313" key="1">
    <source>
        <dbReference type="EMBL" id="MBB1245970.1"/>
    </source>
</evidence>
<name>A0ABR6EM12_9ACTN</name>
<evidence type="ECO:0000313" key="2">
    <source>
        <dbReference type="Proteomes" id="UP000766698"/>
    </source>
</evidence>
<protein>
    <recommendedName>
        <fullName evidence="3">WXG100 family type VII secretion target</fullName>
    </recommendedName>
</protein>
<dbReference type="RefSeq" id="WP_182857253.1">
    <property type="nucleotide sequence ID" value="NZ_WMLF01000380.1"/>
</dbReference>
<proteinExistence type="predicted"/>
<sequence length="130" mass="13897">MSNDGLQADPSVLQAEGRNFVKLSKDFARAVKTLENGLKAAGEYGGGRPPWGADDIGDNFGALYTGFRDGMFESMTHLTGRLDDIGNGLKGMGTNHEINEDFNDSLLKAEQARAESLGIGKVPHISSRAI</sequence>
<gene>
    <name evidence="1" type="ORF">GL263_20795</name>
</gene>
<reference evidence="2" key="1">
    <citation type="journal article" date="2020" name="Syst. Appl. Microbiol.">
        <title>Streptomyces alkaliterrae sp. nov., isolated from an alkaline soil, and emended descriptions of Streptomyces alkaliphilus, Streptomyces calidiresistens and Streptomyces durbertensis.</title>
        <authorList>
            <person name="Swiecimska M."/>
            <person name="Golinska P."/>
            <person name="Nouioui I."/>
            <person name="Wypij M."/>
            <person name="Rai M."/>
            <person name="Sangal V."/>
            <person name="Goodfellow M."/>
        </authorList>
    </citation>
    <scope>NUCLEOTIDE SEQUENCE [LARGE SCALE GENOMIC DNA]</scope>
    <source>
        <strain evidence="2">DSM 104538</strain>
    </source>
</reference>